<keyword evidence="2" id="KW-1185">Reference proteome</keyword>
<protein>
    <submittedName>
        <fullName evidence="1">Uncharacterized protein</fullName>
    </submittedName>
</protein>
<organism evidence="1 2">
    <name type="scientific">Knipowitschia caucasica</name>
    <name type="common">Caucasian dwarf goby</name>
    <name type="synonym">Pomatoschistus caucasicus</name>
    <dbReference type="NCBI Taxonomy" id="637954"/>
    <lineage>
        <taxon>Eukaryota</taxon>
        <taxon>Metazoa</taxon>
        <taxon>Chordata</taxon>
        <taxon>Craniata</taxon>
        <taxon>Vertebrata</taxon>
        <taxon>Euteleostomi</taxon>
        <taxon>Actinopterygii</taxon>
        <taxon>Neopterygii</taxon>
        <taxon>Teleostei</taxon>
        <taxon>Neoteleostei</taxon>
        <taxon>Acanthomorphata</taxon>
        <taxon>Gobiaria</taxon>
        <taxon>Gobiiformes</taxon>
        <taxon>Gobioidei</taxon>
        <taxon>Gobiidae</taxon>
        <taxon>Gobiinae</taxon>
        <taxon>Knipowitschia</taxon>
    </lineage>
</organism>
<dbReference type="PANTHER" id="PTHR31025:SF19">
    <property type="entry name" value="SI:CH73-42K18.1-RELATED"/>
    <property type="match status" value="1"/>
</dbReference>
<proteinExistence type="predicted"/>
<name>A0AAV2K2S9_KNICA</name>
<evidence type="ECO:0000313" key="1">
    <source>
        <dbReference type="EMBL" id="CAL1584203.1"/>
    </source>
</evidence>
<accession>A0AAV2K2S9</accession>
<evidence type="ECO:0000313" key="2">
    <source>
        <dbReference type="Proteomes" id="UP001497482"/>
    </source>
</evidence>
<gene>
    <name evidence="1" type="ORF">KC01_LOCUS14574</name>
</gene>
<sequence>MDLMNFSRDSGCLSPQLHGTDFSAALYSEFLWITNENLPHLFYGSLDKYAPKLIELYKKKRSGPWGEKMEHLLTVYEQEKNDINVIRTVALSGLIIHLKEDSSDLFRICKDEMDFQEGTVALVAMADDVPGGVPFSTQQVFIVLEDQVVMSSTSWTGALVCLFGLIYALHLSYPEKCIGFFEFIQVILLKLHNDRRQLKSKLQSLQNVLNE</sequence>
<dbReference type="Proteomes" id="UP001497482">
    <property type="component" value="Chromosome 16"/>
</dbReference>
<dbReference type="AlphaFoldDB" id="A0AAV2K2S9"/>
<dbReference type="PANTHER" id="PTHR31025">
    <property type="entry name" value="SI:CH211-196P9.1-RELATED"/>
    <property type="match status" value="1"/>
</dbReference>
<dbReference type="EMBL" id="OZ035838">
    <property type="protein sequence ID" value="CAL1584203.1"/>
    <property type="molecule type" value="Genomic_DNA"/>
</dbReference>
<reference evidence="1 2" key="1">
    <citation type="submission" date="2024-04" db="EMBL/GenBank/DDBJ databases">
        <authorList>
            <person name="Waldvogel A.-M."/>
            <person name="Schoenle A."/>
        </authorList>
    </citation>
    <scope>NUCLEOTIDE SEQUENCE [LARGE SCALE GENOMIC DNA]</scope>
</reference>